<evidence type="ECO:0000259" key="9">
    <source>
        <dbReference type="Pfam" id="PF00793"/>
    </source>
</evidence>
<comment type="caution">
    <text evidence="10">The sequence shown here is derived from an EMBL/GenBank/DDBJ whole genome shotgun (WGS) entry which is preliminary data.</text>
</comment>
<dbReference type="Pfam" id="PF00793">
    <property type="entry name" value="DAHP_synth_1"/>
    <property type="match status" value="1"/>
</dbReference>
<evidence type="ECO:0000256" key="8">
    <source>
        <dbReference type="PIRNR" id="PIRNR001361"/>
    </source>
</evidence>
<evidence type="ECO:0000256" key="2">
    <source>
        <dbReference type="ARBA" id="ARBA00004688"/>
    </source>
</evidence>
<evidence type="ECO:0000256" key="3">
    <source>
        <dbReference type="ARBA" id="ARBA00007985"/>
    </source>
</evidence>
<dbReference type="Gene3D" id="3.20.20.70">
    <property type="entry name" value="Aldolase class I"/>
    <property type="match status" value="1"/>
</dbReference>
<evidence type="ECO:0000256" key="1">
    <source>
        <dbReference type="ARBA" id="ARBA00003726"/>
    </source>
</evidence>
<proteinExistence type="inferred from homology"/>
<dbReference type="EMBL" id="JBBMEK010000038">
    <property type="protein sequence ID" value="MEQ2364419.1"/>
    <property type="molecule type" value="Genomic_DNA"/>
</dbReference>
<evidence type="ECO:0000256" key="4">
    <source>
        <dbReference type="ARBA" id="ARBA00022605"/>
    </source>
</evidence>
<keyword evidence="5 8" id="KW-0808">Transferase</keyword>
<reference evidence="10 11" key="1">
    <citation type="submission" date="2024-03" db="EMBL/GenBank/DDBJ databases">
        <title>Human intestinal bacterial collection.</title>
        <authorList>
            <person name="Pauvert C."/>
            <person name="Hitch T.C.A."/>
            <person name="Clavel T."/>
        </authorList>
    </citation>
    <scope>NUCLEOTIDE SEQUENCE [LARGE SCALE GENOMIC DNA]</scope>
    <source>
        <strain evidence="10 11">CLA-AA-H190</strain>
    </source>
</reference>
<comment type="pathway">
    <text evidence="2 8">Metabolic intermediate biosynthesis; chorismate biosynthesis; chorismate from D-erythrose 4-phosphate and phosphoenolpyruvate: step 1/7.</text>
</comment>
<evidence type="ECO:0000256" key="5">
    <source>
        <dbReference type="ARBA" id="ARBA00022679"/>
    </source>
</evidence>
<evidence type="ECO:0000256" key="6">
    <source>
        <dbReference type="ARBA" id="ARBA00023141"/>
    </source>
</evidence>
<comment type="catalytic activity">
    <reaction evidence="7 8">
        <text>D-erythrose 4-phosphate + phosphoenolpyruvate + H2O = 7-phospho-2-dehydro-3-deoxy-D-arabino-heptonate + phosphate</text>
        <dbReference type="Rhea" id="RHEA:14717"/>
        <dbReference type="ChEBI" id="CHEBI:15377"/>
        <dbReference type="ChEBI" id="CHEBI:16897"/>
        <dbReference type="ChEBI" id="CHEBI:43474"/>
        <dbReference type="ChEBI" id="CHEBI:58394"/>
        <dbReference type="ChEBI" id="CHEBI:58702"/>
        <dbReference type="EC" id="2.5.1.54"/>
    </reaction>
</comment>
<feature type="domain" description="DAHP synthetase I/KDSA" evidence="9">
    <location>
        <begin position="52"/>
        <end position="354"/>
    </location>
</feature>
<dbReference type="SUPFAM" id="SSF51569">
    <property type="entry name" value="Aldolase"/>
    <property type="match status" value="1"/>
</dbReference>
<evidence type="ECO:0000256" key="7">
    <source>
        <dbReference type="ARBA" id="ARBA00047508"/>
    </source>
</evidence>
<dbReference type="InterPro" id="IPR006218">
    <property type="entry name" value="DAHP1/KDSA"/>
</dbReference>
<evidence type="ECO:0000313" key="10">
    <source>
        <dbReference type="EMBL" id="MEQ2364419.1"/>
    </source>
</evidence>
<dbReference type="PANTHER" id="PTHR21225">
    <property type="entry name" value="PHOSPHO-2-DEHYDRO-3-DEOXYHEPTONATE ALDOLASE DAHP SYNTHETASE"/>
    <property type="match status" value="1"/>
</dbReference>
<dbReference type="InterPro" id="IPR013785">
    <property type="entry name" value="Aldolase_TIM"/>
</dbReference>
<accession>A0ABV1B1Z5</accession>
<dbReference type="GO" id="GO:0003849">
    <property type="term" value="F:3-deoxy-7-phosphoheptulonate synthase activity"/>
    <property type="evidence" value="ECO:0007669"/>
    <property type="project" value="UniProtKB-EC"/>
</dbReference>
<sequence length="362" mass="40708">MTAYSFCRCTNVTKERNTMSFVLTKKLPTPMEIKELYPVSEELAALKAEKDQELIDIITGASDKFMVIIGPCSADNEEAVCDYIGRLTKVQEKVKDKLVLVPRIYTNKPRTTGEGYKGMLHQPDPEKAPDLLNGLIAIRKIHMHALQTFHMPIADEMLYPENFRYLSDILSYVAVGARSVENQQHRLVASGIEVPTGMKNPTSGDLSVMLNSVVAAQHGHNFLYRGWDATTDGNPYAHTILRGAVDKHGQTHPNYHYEDLQLLNEMYAEKGLKNPACIIDANHSNSGKKHKEQIRIVKEVLSSRQHSDDIRKLVKGVMIESYIVEGNQKVGGENHVYGKSITDPCLGWEDSERLLYDIAERV</sequence>
<dbReference type="EC" id="2.5.1.54" evidence="8"/>
<comment type="similarity">
    <text evidence="3 8">Belongs to the class-I DAHP synthase family.</text>
</comment>
<evidence type="ECO:0000313" key="11">
    <source>
        <dbReference type="Proteomes" id="UP001469749"/>
    </source>
</evidence>
<dbReference type="RefSeq" id="WP_256166817.1">
    <property type="nucleotide sequence ID" value="NZ_JBBMEK010000038.1"/>
</dbReference>
<keyword evidence="6 8" id="KW-0057">Aromatic amino acid biosynthesis</keyword>
<organism evidence="10 11">
    <name type="scientific">Coprococcus intestinihominis</name>
    <dbReference type="NCBI Taxonomy" id="3133154"/>
    <lineage>
        <taxon>Bacteria</taxon>
        <taxon>Bacillati</taxon>
        <taxon>Bacillota</taxon>
        <taxon>Clostridia</taxon>
        <taxon>Lachnospirales</taxon>
        <taxon>Lachnospiraceae</taxon>
        <taxon>Coprococcus</taxon>
    </lineage>
</organism>
<comment type="function">
    <text evidence="1 8">Stereospecific condensation of phosphoenolpyruvate (PEP) and D-erythrose-4-phosphate (E4P) giving rise to 3-deoxy-D-arabino-heptulosonate-7-phosphate (DAHP).</text>
</comment>
<gene>
    <name evidence="10" type="ORF">WMO25_04830</name>
</gene>
<dbReference type="Proteomes" id="UP001469749">
    <property type="component" value="Unassembled WGS sequence"/>
</dbReference>
<dbReference type="InterPro" id="IPR006219">
    <property type="entry name" value="DAHP_synth_1"/>
</dbReference>
<dbReference type="PIRSF" id="PIRSF001361">
    <property type="entry name" value="DAHP_synthase"/>
    <property type="match status" value="1"/>
</dbReference>
<dbReference type="PANTHER" id="PTHR21225:SF12">
    <property type="entry name" value="PHOSPHO-2-DEHYDRO-3-DEOXYHEPTONATE ALDOLASE, TYROSINE-INHIBITED"/>
    <property type="match status" value="1"/>
</dbReference>
<protein>
    <recommendedName>
        <fullName evidence="8">Phospho-2-dehydro-3-deoxyheptonate aldolase</fullName>
        <ecNumber evidence="8">2.5.1.54</ecNumber>
    </recommendedName>
</protein>
<dbReference type="NCBIfam" id="NF009395">
    <property type="entry name" value="PRK12755.1"/>
    <property type="match status" value="1"/>
</dbReference>
<dbReference type="NCBIfam" id="TIGR00034">
    <property type="entry name" value="aroFGH"/>
    <property type="match status" value="1"/>
</dbReference>
<name>A0ABV1B1Z5_9FIRM</name>
<keyword evidence="4 8" id="KW-0028">Amino-acid biosynthesis</keyword>
<keyword evidence="11" id="KW-1185">Reference proteome</keyword>